<evidence type="ECO:0000313" key="3">
    <source>
        <dbReference type="Proteomes" id="UP000324800"/>
    </source>
</evidence>
<dbReference type="EMBL" id="SNRW01000186">
    <property type="protein sequence ID" value="KAA6402778.1"/>
    <property type="molecule type" value="Genomic_DNA"/>
</dbReference>
<gene>
    <name evidence="2" type="ORF">EZS28_001688</name>
</gene>
<evidence type="ECO:0000256" key="1">
    <source>
        <dbReference type="SAM" id="MobiDB-lite"/>
    </source>
</evidence>
<dbReference type="Proteomes" id="UP000324800">
    <property type="component" value="Unassembled WGS sequence"/>
</dbReference>
<protein>
    <recommendedName>
        <fullName evidence="4">Tyr recombinase domain-containing protein</fullName>
    </recommendedName>
</protein>
<comment type="caution">
    <text evidence="2">The sequence shown here is derived from an EMBL/GenBank/DDBJ whole genome shotgun (WGS) entry which is preliminary data.</text>
</comment>
<sequence length="251" mass="28767">MEEMAIIDLSVSIKNDEEHTVTVCIPLKQSVQRESYDVKKTEDRRVCPTETFFVWLARLREHFQQSPADIIHLFWTENWKQADLKYISTRLERFVQMLGVQSTTANSIRNASYTELTTLGFDRRTINVFTHHTPDSKMNEKFYFFAMNKEQNFIASALVLNHDEKQFTQIISKLRGGARVSGGNVLQQSPLGDDIKLSPQETLASPPSLLITSTNPTVEAQSPNDHESANNQKSQMQKFDQDEEPQEVAQN</sequence>
<evidence type="ECO:0000313" key="2">
    <source>
        <dbReference type="EMBL" id="KAA6402778.1"/>
    </source>
</evidence>
<dbReference type="AlphaFoldDB" id="A0A5J4X6H5"/>
<reference evidence="2 3" key="1">
    <citation type="submission" date="2019-03" db="EMBL/GenBank/DDBJ databases">
        <title>Single cell metagenomics reveals metabolic interactions within the superorganism composed of flagellate Streblomastix strix and complex community of Bacteroidetes bacteria on its surface.</title>
        <authorList>
            <person name="Treitli S.C."/>
            <person name="Kolisko M."/>
            <person name="Husnik F."/>
            <person name="Keeling P."/>
            <person name="Hampl V."/>
        </authorList>
    </citation>
    <scope>NUCLEOTIDE SEQUENCE [LARGE SCALE GENOMIC DNA]</scope>
    <source>
        <strain evidence="2">ST1C</strain>
    </source>
</reference>
<organism evidence="2 3">
    <name type="scientific">Streblomastix strix</name>
    <dbReference type="NCBI Taxonomy" id="222440"/>
    <lineage>
        <taxon>Eukaryota</taxon>
        <taxon>Metamonada</taxon>
        <taxon>Preaxostyla</taxon>
        <taxon>Oxymonadida</taxon>
        <taxon>Streblomastigidae</taxon>
        <taxon>Streblomastix</taxon>
    </lineage>
</organism>
<feature type="region of interest" description="Disordered" evidence="1">
    <location>
        <begin position="189"/>
        <end position="251"/>
    </location>
</feature>
<evidence type="ECO:0008006" key="4">
    <source>
        <dbReference type="Google" id="ProtNLM"/>
    </source>
</evidence>
<feature type="compositionally biased region" description="Acidic residues" evidence="1">
    <location>
        <begin position="241"/>
        <end position="251"/>
    </location>
</feature>
<accession>A0A5J4X6H5</accession>
<proteinExistence type="predicted"/>
<feature type="compositionally biased region" description="Polar residues" evidence="1">
    <location>
        <begin position="199"/>
        <end position="238"/>
    </location>
</feature>
<name>A0A5J4X6H5_9EUKA</name>